<proteinExistence type="predicted"/>
<dbReference type="KEGG" id="vg:41900933"/>
<dbReference type="RefSeq" id="YP_009702133.1">
    <property type="nucleotide sequence ID" value="NC_044939.1"/>
</dbReference>
<organism evidence="1 2">
    <name type="scientific">Heliothis virescens ascovirus 3g</name>
    <dbReference type="NCBI Taxonomy" id="1246651"/>
    <lineage>
        <taxon>Viruses</taxon>
        <taxon>Varidnaviria</taxon>
        <taxon>Bamfordvirae</taxon>
        <taxon>Nucleocytoviricota</taxon>
        <taxon>Megaviricetes</taxon>
        <taxon>Pimascovirales</taxon>
        <taxon>Pimascovirales incertae sedis</taxon>
        <taxon>Ascoviridae</taxon>
        <taxon>Ascovirus</taxon>
        <taxon>Ascovirus hvav3a</taxon>
    </lineage>
</organism>
<sequence length="127" mass="14558">MSDDASDTFECYGVVLPPDGVTVKIKELAEFLGYENVKMARSNKPMAKQRMKFVYETILPTIRKTRRFDIKKNNINSVEPYDIDVANMKIKLLEQRLEHQAVVAKYDSQVADLNTSMSCYRGIFGLL</sequence>
<evidence type="ECO:0000313" key="2">
    <source>
        <dbReference type="Proteomes" id="UP000232493"/>
    </source>
</evidence>
<reference evidence="1 2" key="1">
    <citation type="journal article" date="2012" name="J. Virol.">
        <title>Genomic Sequence of Heliothis virescens Ascovirus 3g Isolated from Spodoptera exigua.</title>
        <authorList>
            <person name="Huang G.H."/>
            <person name="Wang Y.S."/>
            <person name="Wang X."/>
            <person name="Garretson T.A."/>
            <person name="Dai L.Y."/>
            <person name="Zhang C.X."/>
            <person name="Cheng X.W."/>
        </authorList>
    </citation>
    <scope>NUCLEOTIDE SEQUENCE [LARGE SCALE GENOMIC DNA]</scope>
    <source>
        <strain evidence="1">5a</strain>
    </source>
</reference>
<dbReference type="Proteomes" id="UP000232493">
    <property type="component" value="Segment"/>
</dbReference>
<accession>K4NYF5</accession>
<evidence type="ECO:0000313" key="1">
    <source>
        <dbReference type="EMBL" id="AFV50392.1"/>
    </source>
</evidence>
<name>K4NYF5_9VIRU</name>
<dbReference type="GeneID" id="41900933"/>
<dbReference type="EMBL" id="JX491653">
    <property type="protein sequence ID" value="AFV50392.1"/>
    <property type="molecule type" value="Genomic_DNA"/>
</dbReference>
<protein>
    <submittedName>
        <fullName evidence="1">Bro19</fullName>
    </submittedName>
</protein>